<dbReference type="GO" id="GO:0003676">
    <property type="term" value="F:nucleic acid binding"/>
    <property type="evidence" value="ECO:0007669"/>
    <property type="project" value="InterPro"/>
</dbReference>
<sequence>MALLEGLSWAKFMEVSSESETTEGKYGIPRYDGNVHQLQEYTYRVKLRELKESSMEPAELKKIGPLGIRLVEGLRGPALHMVREIPPEELAGAKGPSAVIKCLTRALRPRREQEARELYKAGAKEHGPLSRQYGEPVSMFVLRRRTWWSMLQDLDSNIKLPEEMLAEQVLQNARLSDDQILMIRTVVGKPLTVDAVCEEMVAQHASLHQKEKRTQPHFPRGKGPGYNKGGYRSGKGKGYGYLAEFEEAEDYDEAYVAWDNQSQSLADYDEEGYAYQAAPDLDYVDEAEGVVQAFTAMLQEGFDETLDGEAAEFAAEVLQSEGEAYMLRQQERKARISSLKERTTCKRCGQKGHWANDASCPKGKGKRSSKGAPTTSSASSTASTAASKGKNKGKGGPNKPRPVYFAISEPDHATKTAMMATRDDFTKVPPPTSLDPPRPAAALAPTSLDGVAPPSTLSSLLSWPGRRPEASSDRVQRREGEAEQATAPGTFETALAAPSSSGTERATAPRTFETALVAPSSSSSAMVAVAPDHPVNMKLVEGLDMDQQMLIEALRANSDVVLDQMIEAARAMDVTGGEGQLLITQGPMESVPASLPVGSIPTDDAESLSMASPSESWLEAGLEGLEEQGRELGQVVAEESPYPKETQMAEGIRGRNAGQCLRARFTTKGTNKHYYLKTCLDCKQVLEPRSSEKLRLGKLIWEAPFWSWQLRFGASRL</sequence>
<gene>
    <name evidence="2" type="ORF">AK812_SmicGene20619</name>
</gene>
<organism evidence="2 3">
    <name type="scientific">Symbiodinium microadriaticum</name>
    <name type="common">Dinoflagellate</name>
    <name type="synonym">Zooxanthella microadriatica</name>
    <dbReference type="NCBI Taxonomy" id="2951"/>
    <lineage>
        <taxon>Eukaryota</taxon>
        <taxon>Sar</taxon>
        <taxon>Alveolata</taxon>
        <taxon>Dinophyceae</taxon>
        <taxon>Suessiales</taxon>
        <taxon>Symbiodiniaceae</taxon>
        <taxon>Symbiodinium</taxon>
    </lineage>
</organism>
<name>A0A1Q9DPK2_SYMMI</name>
<feature type="compositionally biased region" description="Pro residues" evidence="1">
    <location>
        <begin position="428"/>
        <end position="439"/>
    </location>
</feature>
<feature type="region of interest" description="Disordered" evidence="1">
    <location>
        <begin position="424"/>
        <end position="507"/>
    </location>
</feature>
<dbReference type="SUPFAM" id="SSF57756">
    <property type="entry name" value="Retrovirus zinc finger-like domains"/>
    <property type="match status" value="1"/>
</dbReference>
<dbReference type="GO" id="GO:0008270">
    <property type="term" value="F:zinc ion binding"/>
    <property type="evidence" value="ECO:0007669"/>
    <property type="project" value="InterPro"/>
</dbReference>
<dbReference type="EMBL" id="LSRX01000446">
    <property type="protein sequence ID" value="OLP97091.1"/>
    <property type="molecule type" value="Genomic_DNA"/>
</dbReference>
<accession>A0A1Q9DPK2</accession>
<feature type="region of interest" description="Disordered" evidence="1">
    <location>
        <begin position="207"/>
        <end position="229"/>
    </location>
</feature>
<comment type="caution">
    <text evidence="2">The sequence shown here is derived from an EMBL/GenBank/DDBJ whole genome shotgun (WGS) entry which is preliminary data.</text>
</comment>
<evidence type="ECO:0000313" key="2">
    <source>
        <dbReference type="EMBL" id="OLP97091.1"/>
    </source>
</evidence>
<evidence type="ECO:0000313" key="3">
    <source>
        <dbReference type="Proteomes" id="UP000186817"/>
    </source>
</evidence>
<protein>
    <recommendedName>
        <fullName evidence="4">CCHC-type domain-containing protein</fullName>
    </recommendedName>
</protein>
<feature type="compositionally biased region" description="Low complexity" evidence="1">
    <location>
        <begin position="370"/>
        <end position="388"/>
    </location>
</feature>
<proteinExistence type="predicted"/>
<keyword evidence="3" id="KW-1185">Reference proteome</keyword>
<dbReference type="InterPro" id="IPR036875">
    <property type="entry name" value="Znf_CCHC_sf"/>
</dbReference>
<reference evidence="2 3" key="1">
    <citation type="submission" date="2016-02" db="EMBL/GenBank/DDBJ databases">
        <title>Genome analysis of coral dinoflagellate symbionts highlights evolutionary adaptations to a symbiotic lifestyle.</title>
        <authorList>
            <person name="Aranda M."/>
            <person name="Li Y."/>
            <person name="Liew Y.J."/>
            <person name="Baumgarten S."/>
            <person name="Simakov O."/>
            <person name="Wilson M."/>
            <person name="Piel J."/>
            <person name="Ashoor H."/>
            <person name="Bougouffa S."/>
            <person name="Bajic V.B."/>
            <person name="Ryu T."/>
            <person name="Ravasi T."/>
            <person name="Bayer T."/>
            <person name="Micklem G."/>
            <person name="Kim H."/>
            <person name="Bhak J."/>
            <person name="Lajeunesse T.C."/>
            <person name="Voolstra C.R."/>
        </authorList>
    </citation>
    <scope>NUCLEOTIDE SEQUENCE [LARGE SCALE GENOMIC DNA]</scope>
    <source>
        <strain evidence="2 3">CCMP2467</strain>
    </source>
</reference>
<dbReference type="Proteomes" id="UP000186817">
    <property type="component" value="Unassembled WGS sequence"/>
</dbReference>
<evidence type="ECO:0000256" key="1">
    <source>
        <dbReference type="SAM" id="MobiDB-lite"/>
    </source>
</evidence>
<dbReference type="AlphaFoldDB" id="A0A1Q9DPK2"/>
<dbReference type="OrthoDB" id="432251at2759"/>
<dbReference type="Gene3D" id="4.10.60.10">
    <property type="entry name" value="Zinc finger, CCHC-type"/>
    <property type="match status" value="1"/>
</dbReference>
<feature type="region of interest" description="Disordered" evidence="1">
    <location>
        <begin position="347"/>
        <end position="405"/>
    </location>
</feature>
<feature type="compositionally biased region" description="Basic and acidic residues" evidence="1">
    <location>
        <begin position="466"/>
        <end position="481"/>
    </location>
</feature>
<evidence type="ECO:0008006" key="4">
    <source>
        <dbReference type="Google" id="ProtNLM"/>
    </source>
</evidence>